<reference evidence="1" key="1">
    <citation type="submission" date="2022-07" db="EMBL/GenBank/DDBJ databases">
        <title>Phylogenomic reconstructions and comparative analyses of Kickxellomycotina fungi.</title>
        <authorList>
            <person name="Reynolds N.K."/>
            <person name="Stajich J.E."/>
            <person name="Barry K."/>
            <person name="Grigoriev I.V."/>
            <person name="Crous P."/>
            <person name="Smith M.E."/>
        </authorList>
    </citation>
    <scope>NUCLEOTIDE SEQUENCE</scope>
    <source>
        <strain evidence="1">CBS 190363</strain>
    </source>
</reference>
<accession>A0ACC1M9W7</accession>
<proteinExistence type="predicted"/>
<evidence type="ECO:0000313" key="2">
    <source>
        <dbReference type="Proteomes" id="UP001139981"/>
    </source>
</evidence>
<dbReference type="EMBL" id="JANBVB010000001">
    <property type="protein sequence ID" value="KAJ2901187.1"/>
    <property type="molecule type" value="Genomic_DNA"/>
</dbReference>
<keyword evidence="2" id="KW-1185">Reference proteome</keyword>
<dbReference type="Proteomes" id="UP001139981">
    <property type="component" value="Unassembled WGS sequence"/>
</dbReference>
<comment type="caution">
    <text evidence="1">The sequence shown here is derived from an EMBL/GenBank/DDBJ whole genome shotgun (WGS) entry which is preliminary data.</text>
</comment>
<organism evidence="1 2">
    <name type="scientific">Coemansia aciculifera</name>
    <dbReference type="NCBI Taxonomy" id="417176"/>
    <lineage>
        <taxon>Eukaryota</taxon>
        <taxon>Fungi</taxon>
        <taxon>Fungi incertae sedis</taxon>
        <taxon>Zoopagomycota</taxon>
        <taxon>Kickxellomycotina</taxon>
        <taxon>Kickxellomycetes</taxon>
        <taxon>Kickxellales</taxon>
        <taxon>Kickxellaceae</taxon>
        <taxon>Coemansia</taxon>
    </lineage>
</organism>
<protein>
    <submittedName>
        <fullName evidence="1">Cofilin</fullName>
    </submittedName>
</protein>
<name>A0ACC1M9W7_9FUNG</name>
<gene>
    <name evidence="1" type="primary">COF1</name>
    <name evidence="1" type="ORF">IWW38_000152</name>
</gene>
<evidence type="ECO:0000313" key="1">
    <source>
        <dbReference type="EMBL" id="KAJ2901187.1"/>
    </source>
</evidence>
<sequence>MSSGITVDDQCKLAFHELKTTHEFKYVLFKIADDNKSIIVDTTSLGPFKDLDTVSPAEKEAALAARKAAKDNLAGKSEKEIYEMFVKLLPEQECRYAVYDFTYEKDGSSRNKILFYAWSPETAKIKNKMIYASSKDSLRKTLVGVAQDIQATDFEEASHDAALEKVLRNAR</sequence>